<name>A0A239Y274_9CORY</name>
<dbReference type="EMBL" id="LT906467">
    <property type="protein sequence ID" value="SNV53319.1"/>
    <property type="molecule type" value="Genomic_DNA"/>
</dbReference>
<organism evidence="1 2">
    <name type="scientific">Corynebacterium imitans</name>
    <dbReference type="NCBI Taxonomy" id="156978"/>
    <lineage>
        <taxon>Bacteria</taxon>
        <taxon>Bacillati</taxon>
        <taxon>Actinomycetota</taxon>
        <taxon>Actinomycetes</taxon>
        <taxon>Mycobacteriales</taxon>
        <taxon>Corynebacteriaceae</taxon>
        <taxon>Corynebacterium</taxon>
    </lineage>
</organism>
<evidence type="ECO:0000313" key="2">
    <source>
        <dbReference type="Proteomes" id="UP000215374"/>
    </source>
</evidence>
<sequence length="82" mass="9536">MVSRMRKHYKGDDPDAIHEAAQRVDAPLSDFMVRLFVEELPFVDSVGRGRIYELLREHKEAGKPVITSQEELPEEIRQIMDL</sequence>
<dbReference type="Proteomes" id="UP000215374">
    <property type="component" value="Chromosome 1"/>
</dbReference>
<protein>
    <submittedName>
        <fullName evidence="1">Uncharacterized protein</fullName>
    </submittedName>
</protein>
<evidence type="ECO:0000313" key="1">
    <source>
        <dbReference type="EMBL" id="SNV53319.1"/>
    </source>
</evidence>
<accession>A0A239Y274</accession>
<reference evidence="1 2" key="1">
    <citation type="submission" date="2017-06" db="EMBL/GenBank/DDBJ databases">
        <authorList>
            <consortium name="Pathogen Informatics"/>
        </authorList>
    </citation>
    <scope>NUCLEOTIDE SEQUENCE [LARGE SCALE GENOMIC DNA]</scope>
    <source>
        <strain evidence="1 2">NCTC13015</strain>
    </source>
</reference>
<gene>
    <name evidence="1" type="ORF">SAMEA4535761_00171</name>
</gene>
<proteinExistence type="predicted"/>
<dbReference type="AlphaFoldDB" id="A0A239Y274"/>